<name>A0A9P4M4V5_9PEZI</name>
<dbReference type="AlphaFoldDB" id="A0A9P4M4V5"/>
<organism evidence="2 3">
    <name type="scientific">Rhizodiscina lignyota</name>
    <dbReference type="NCBI Taxonomy" id="1504668"/>
    <lineage>
        <taxon>Eukaryota</taxon>
        <taxon>Fungi</taxon>
        <taxon>Dikarya</taxon>
        <taxon>Ascomycota</taxon>
        <taxon>Pezizomycotina</taxon>
        <taxon>Dothideomycetes</taxon>
        <taxon>Pleosporomycetidae</taxon>
        <taxon>Aulographales</taxon>
        <taxon>Rhizodiscinaceae</taxon>
        <taxon>Rhizodiscina</taxon>
    </lineage>
</organism>
<dbReference type="EMBL" id="ML978128">
    <property type="protein sequence ID" value="KAF2097333.1"/>
    <property type="molecule type" value="Genomic_DNA"/>
</dbReference>
<feature type="domain" description="Heterokaryon incompatibility" evidence="1">
    <location>
        <begin position="51"/>
        <end position="188"/>
    </location>
</feature>
<dbReference type="InterPro" id="IPR052895">
    <property type="entry name" value="HetReg/Transcr_Mod"/>
</dbReference>
<gene>
    <name evidence="2" type="ORF">NA57DRAFT_57925</name>
</gene>
<comment type="caution">
    <text evidence="2">The sequence shown here is derived from an EMBL/GenBank/DDBJ whole genome shotgun (WGS) entry which is preliminary data.</text>
</comment>
<sequence>MVLPDYQYRPLENDHTVRVLELHPALSSEDPLRCDIYHIDRDNIGSKHEMYEAVSYAWEGQRPTCTLECHGTRILITSTVDSFLRHVRKGLKRRNLWIDAICLNQDDAKEKGRQVYAMGEIYRLARKCHIWLGEERENDSKLFALCENCSRRVDSSNRLDLSSYPDSLESMLYPLQRPWFQRRWILQEVALSKRKTIRCGHLTIQWGVFRDVAMLNALADFECSDPRDRVFALLGMAQDRHRFDLSDYYDKSKSAEDLFHAVAKQFIQKDPSAGNHANGGGILDTVLVGRLLEFSAGVQQNLGSWQLPFWVPNWHSPMEYHLPRTPSFGDATLFTLQDHGRYIQGHDAITKVGTLRWTSENFSVGASREVTSSTLLQRIKDAKIWLSNMGIRVPTGYISTGLAGMFYKYIGSVDGPMLFMEEDDDEMVVKRMMDIARYTASRGVNSSASTPRTMIGRRDIIEAIAGGRLCLVELDLEASVNFYQYPVLPLLGPPGALSGDELYDEWDNFQVFRPLESVKEGREEFPTFRFMGTCHTYGRNDMWSTLEAAEPHLLRT</sequence>
<evidence type="ECO:0000313" key="3">
    <source>
        <dbReference type="Proteomes" id="UP000799772"/>
    </source>
</evidence>
<keyword evidence="3" id="KW-1185">Reference proteome</keyword>
<dbReference type="InterPro" id="IPR010730">
    <property type="entry name" value="HET"/>
</dbReference>
<proteinExistence type="predicted"/>
<accession>A0A9P4M4V5</accession>
<reference evidence="2" key="1">
    <citation type="journal article" date="2020" name="Stud. Mycol.">
        <title>101 Dothideomycetes genomes: a test case for predicting lifestyles and emergence of pathogens.</title>
        <authorList>
            <person name="Haridas S."/>
            <person name="Albert R."/>
            <person name="Binder M."/>
            <person name="Bloem J."/>
            <person name="Labutti K."/>
            <person name="Salamov A."/>
            <person name="Andreopoulos B."/>
            <person name="Baker S."/>
            <person name="Barry K."/>
            <person name="Bills G."/>
            <person name="Bluhm B."/>
            <person name="Cannon C."/>
            <person name="Castanera R."/>
            <person name="Culley D."/>
            <person name="Daum C."/>
            <person name="Ezra D."/>
            <person name="Gonzalez J."/>
            <person name="Henrissat B."/>
            <person name="Kuo A."/>
            <person name="Liang C."/>
            <person name="Lipzen A."/>
            <person name="Lutzoni F."/>
            <person name="Magnuson J."/>
            <person name="Mondo S."/>
            <person name="Nolan M."/>
            <person name="Ohm R."/>
            <person name="Pangilinan J."/>
            <person name="Park H.-J."/>
            <person name="Ramirez L."/>
            <person name="Alfaro M."/>
            <person name="Sun H."/>
            <person name="Tritt A."/>
            <person name="Yoshinaga Y."/>
            <person name="Zwiers L.-H."/>
            <person name="Turgeon B."/>
            <person name="Goodwin S."/>
            <person name="Spatafora J."/>
            <person name="Crous P."/>
            <person name="Grigoriev I."/>
        </authorList>
    </citation>
    <scope>NUCLEOTIDE SEQUENCE</scope>
    <source>
        <strain evidence="2">CBS 133067</strain>
    </source>
</reference>
<dbReference type="Proteomes" id="UP000799772">
    <property type="component" value="Unassembled WGS sequence"/>
</dbReference>
<protein>
    <recommendedName>
        <fullName evidence="1">Heterokaryon incompatibility domain-containing protein</fullName>
    </recommendedName>
</protein>
<evidence type="ECO:0000259" key="1">
    <source>
        <dbReference type="Pfam" id="PF06985"/>
    </source>
</evidence>
<dbReference type="PANTHER" id="PTHR24148:SF64">
    <property type="entry name" value="HETEROKARYON INCOMPATIBILITY DOMAIN-CONTAINING PROTEIN"/>
    <property type="match status" value="1"/>
</dbReference>
<dbReference type="PANTHER" id="PTHR24148">
    <property type="entry name" value="ANKYRIN REPEAT DOMAIN-CONTAINING PROTEIN 39 HOMOLOG-RELATED"/>
    <property type="match status" value="1"/>
</dbReference>
<evidence type="ECO:0000313" key="2">
    <source>
        <dbReference type="EMBL" id="KAF2097333.1"/>
    </source>
</evidence>
<dbReference type="OrthoDB" id="2157530at2759"/>
<dbReference type="Pfam" id="PF06985">
    <property type="entry name" value="HET"/>
    <property type="match status" value="1"/>
</dbReference>